<reference evidence="2 3" key="1">
    <citation type="submission" date="2015-03" db="EMBL/GenBank/DDBJ databases">
        <authorList>
            <consortium name="Pathogen Informatics"/>
        </authorList>
    </citation>
    <scope>NUCLEOTIDE SEQUENCE [LARGE SCALE GENOMIC DNA]</scope>
    <source>
        <strain evidence="2 3">M09401471</strain>
    </source>
</reference>
<feature type="compositionally biased region" description="Basic and acidic residues" evidence="1">
    <location>
        <begin position="24"/>
        <end position="43"/>
    </location>
</feature>
<accession>A0A655IJS1</accession>
<dbReference type="Proteomes" id="UP000044938">
    <property type="component" value="Unassembled WGS sequence"/>
</dbReference>
<gene>
    <name evidence="2" type="ORF">ERS007720_01329</name>
</gene>
<protein>
    <submittedName>
        <fullName evidence="2">Uncharacterized protein</fullName>
    </submittedName>
</protein>
<feature type="region of interest" description="Disordered" evidence="1">
    <location>
        <begin position="22"/>
        <end position="47"/>
    </location>
</feature>
<evidence type="ECO:0000313" key="3">
    <source>
        <dbReference type="Proteomes" id="UP000044938"/>
    </source>
</evidence>
<dbReference type="AlphaFoldDB" id="A0A655IJS1"/>
<sequence>MAGVDQADALLTAAVVDGKQVAARQREDRVDTTGFKSARDKPASMHGLGRGGVGAHIGSLSTTFGYLRPKDFCL</sequence>
<evidence type="ECO:0000313" key="2">
    <source>
        <dbReference type="EMBL" id="COV97582.1"/>
    </source>
</evidence>
<dbReference type="EMBL" id="CSAJ01000128">
    <property type="protein sequence ID" value="COV97582.1"/>
    <property type="molecule type" value="Genomic_DNA"/>
</dbReference>
<organism evidence="2 3">
    <name type="scientific">Mycobacterium tuberculosis</name>
    <dbReference type="NCBI Taxonomy" id="1773"/>
    <lineage>
        <taxon>Bacteria</taxon>
        <taxon>Bacillati</taxon>
        <taxon>Actinomycetota</taxon>
        <taxon>Actinomycetes</taxon>
        <taxon>Mycobacteriales</taxon>
        <taxon>Mycobacteriaceae</taxon>
        <taxon>Mycobacterium</taxon>
        <taxon>Mycobacterium tuberculosis complex</taxon>
    </lineage>
</organism>
<evidence type="ECO:0000256" key="1">
    <source>
        <dbReference type="SAM" id="MobiDB-lite"/>
    </source>
</evidence>
<name>A0A655IJS1_MYCTX</name>
<proteinExistence type="predicted"/>